<dbReference type="Proteomes" id="UP000001067">
    <property type="component" value="Unassembled WGS sequence"/>
</dbReference>
<dbReference type="SUPFAM" id="SSF81383">
    <property type="entry name" value="F-box domain"/>
    <property type="match status" value="1"/>
</dbReference>
<sequence length="123" mass="14056">MATKSNFKRAMPQTQPAVLASLRSTQLVDDSKAVLPAELINAILDYLPVADMFSFARTSKRMREMVYDDTRWIQRLRSMGCWNEVEAKRRFEDTMRKKREAQKADEARLSGVTLNGSTNAMPP</sequence>
<dbReference type="HOGENOM" id="CLU_141748_0_0_1"/>
<protein>
    <recommendedName>
        <fullName evidence="2">F-box domain-containing protein</fullName>
    </recommendedName>
</protein>
<dbReference type="FunFam" id="1.20.1280.50:FF:000071">
    <property type="entry name" value="Secretion pathway protein Sls2/Rcy1, putative"/>
    <property type="match status" value="1"/>
</dbReference>
<feature type="region of interest" description="Disordered" evidence="1">
    <location>
        <begin position="97"/>
        <end position="123"/>
    </location>
</feature>
<dbReference type="SMART" id="SM00256">
    <property type="entry name" value="FBOX"/>
    <property type="match status" value="1"/>
</dbReference>
<evidence type="ECO:0000313" key="3">
    <source>
        <dbReference type="EMBL" id="EFQ87434.1"/>
    </source>
</evidence>
<dbReference type="STRING" id="861557.E3S3M8"/>
<evidence type="ECO:0000256" key="1">
    <source>
        <dbReference type="SAM" id="MobiDB-lite"/>
    </source>
</evidence>
<dbReference type="PROSITE" id="PS50181">
    <property type="entry name" value="FBOX"/>
    <property type="match status" value="1"/>
</dbReference>
<feature type="domain" description="F-box" evidence="2">
    <location>
        <begin position="29"/>
        <end position="75"/>
    </location>
</feature>
<dbReference type="Pfam" id="PF12937">
    <property type="entry name" value="F-box-like"/>
    <property type="match status" value="1"/>
</dbReference>
<dbReference type="KEGG" id="pte:PTT_17088"/>
<dbReference type="EMBL" id="GL537013">
    <property type="protein sequence ID" value="EFQ87434.1"/>
    <property type="molecule type" value="Genomic_DNA"/>
</dbReference>
<gene>
    <name evidence="3" type="ORF">PTT_17088</name>
</gene>
<keyword evidence="4" id="KW-1185">Reference proteome</keyword>
<dbReference type="OrthoDB" id="5554140at2759"/>
<dbReference type="InterPro" id="IPR036047">
    <property type="entry name" value="F-box-like_dom_sf"/>
</dbReference>
<feature type="non-terminal residue" evidence="3">
    <location>
        <position position="123"/>
    </location>
</feature>
<accession>E3S3M8</accession>
<evidence type="ECO:0000259" key="2">
    <source>
        <dbReference type="PROSITE" id="PS50181"/>
    </source>
</evidence>
<feature type="compositionally biased region" description="Polar residues" evidence="1">
    <location>
        <begin position="112"/>
        <end position="123"/>
    </location>
</feature>
<dbReference type="eggNOG" id="KOG3745">
    <property type="taxonomic scope" value="Eukaryota"/>
</dbReference>
<dbReference type="AlphaFoldDB" id="E3S3M8"/>
<dbReference type="Gene3D" id="1.20.1280.50">
    <property type="match status" value="1"/>
</dbReference>
<name>E3S3M8_PYRTT</name>
<reference evidence="3 4" key="1">
    <citation type="journal article" date="2010" name="Genome Biol.">
        <title>A first genome assembly of the barley fungal pathogen Pyrenophora teres f. teres.</title>
        <authorList>
            <person name="Ellwood S.R."/>
            <person name="Liu Z."/>
            <person name="Syme R.A."/>
            <person name="Lai Z."/>
            <person name="Hane J.K."/>
            <person name="Keiper F."/>
            <person name="Moffat C.S."/>
            <person name="Oliver R.P."/>
            <person name="Friesen T.L."/>
        </authorList>
    </citation>
    <scope>NUCLEOTIDE SEQUENCE [LARGE SCALE GENOMIC DNA]</scope>
    <source>
        <strain evidence="3 4">0-1</strain>
    </source>
</reference>
<organism evidence="4">
    <name type="scientific">Pyrenophora teres f. teres (strain 0-1)</name>
    <name type="common">Barley net blotch fungus</name>
    <name type="synonym">Drechslera teres f. teres</name>
    <dbReference type="NCBI Taxonomy" id="861557"/>
    <lineage>
        <taxon>Eukaryota</taxon>
        <taxon>Fungi</taxon>
        <taxon>Dikarya</taxon>
        <taxon>Ascomycota</taxon>
        <taxon>Pezizomycotina</taxon>
        <taxon>Dothideomycetes</taxon>
        <taxon>Pleosporomycetidae</taxon>
        <taxon>Pleosporales</taxon>
        <taxon>Pleosporineae</taxon>
        <taxon>Pleosporaceae</taxon>
        <taxon>Pyrenophora</taxon>
    </lineage>
</organism>
<proteinExistence type="predicted"/>
<evidence type="ECO:0000313" key="4">
    <source>
        <dbReference type="Proteomes" id="UP000001067"/>
    </source>
</evidence>
<feature type="compositionally biased region" description="Basic and acidic residues" evidence="1">
    <location>
        <begin position="97"/>
        <end position="108"/>
    </location>
</feature>
<dbReference type="InterPro" id="IPR001810">
    <property type="entry name" value="F-box_dom"/>
</dbReference>